<dbReference type="Proteomes" id="UP000027186">
    <property type="component" value="Chromosome"/>
</dbReference>
<accession>A0A060DN56</accession>
<evidence type="ECO:0000259" key="9">
    <source>
        <dbReference type="Pfam" id="PF07559"/>
    </source>
</evidence>
<dbReference type="GO" id="GO:0071978">
    <property type="term" value="P:bacterial-type flagellum-dependent swarming motility"/>
    <property type="evidence" value="ECO:0007669"/>
    <property type="project" value="TreeGrafter"/>
</dbReference>
<keyword evidence="11" id="KW-0966">Cell projection</keyword>
<dbReference type="InterPro" id="IPR037925">
    <property type="entry name" value="FlgE/F/G-like"/>
</dbReference>
<gene>
    <name evidence="11" type="ORF">ABAZ39_10900</name>
</gene>
<dbReference type="AlphaFoldDB" id="A0A060DN56"/>
<keyword evidence="11" id="KW-0969">Cilium</keyword>
<evidence type="ECO:0000313" key="12">
    <source>
        <dbReference type="Proteomes" id="UP000027186"/>
    </source>
</evidence>
<dbReference type="PROSITE" id="PS00588">
    <property type="entry name" value="FLAGELLA_BB_ROD"/>
    <property type="match status" value="1"/>
</dbReference>
<dbReference type="SUPFAM" id="SSF117143">
    <property type="entry name" value="Flagellar hook protein flgE"/>
    <property type="match status" value="1"/>
</dbReference>
<dbReference type="KEGG" id="abq:ABAZ39_10900"/>
<comment type="function">
    <text evidence="5">A flexible structure which links the flagellar filament to the drive apparatus in the basal body.</text>
</comment>
<dbReference type="InterPro" id="IPR053967">
    <property type="entry name" value="LlgE_F_G-like_D1"/>
</dbReference>
<feature type="domain" description="Flagellar hook protein FlgE/F/G-like D1" evidence="10">
    <location>
        <begin position="84"/>
        <end position="128"/>
    </location>
</feature>
<dbReference type="PANTHER" id="PTHR30435:SF1">
    <property type="entry name" value="FLAGELLAR HOOK PROTEIN FLGE"/>
    <property type="match status" value="1"/>
</dbReference>
<dbReference type="NCBIfam" id="NF004242">
    <property type="entry name" value="PRK05682.2-1"/>
    <property type="match status" value="1"/>
</dbReference>
<feature type="domain" description="Flagellar hook protein FlgE D2" evidence="9">
    <location>
        <begin position="170"/>
        <end position="316"/>
    </location>
</feature>
<dbReference type="GO" id="GO:0009425">
    <property type="term" value="C:bacterial-type flagellum basal body"/>
    <property type="evidence" value="ECO:0007669"/>
    <property type="project" value="UniProtKB-SubCell"/>
</dbReference>
<dbReference type="EMBL" id="CP007793">
    <property type="protein sequence ID" value="AIB12493.1"/>
    <property type="molecule type" value="Genomic_DNA"/>
</dbReference>
<evidence type="ECO:0000259" key="7">
    <source>
        <dbReference type="Pfam" id="PF00460"/>
    </source>
</evidence>
<dbReference type="GO" id="GO:0005829">
    <property type="term" value="C:cytosol"/>
    <property type="evidence" value="ECO:0007669"/>
    <property type="project" value="TreeGrafter"/>
</dbReference>
<comment type="subcellular location">
    <subcellularLocation>
        <location evidence="1 5">Bacterial flagellum basal body</location>
    </subcellularLocation>
</comment>
<dbReference type="Pfam" id="PF22692">
    <property type="entry name" value="LlgE_F_G_D1"/>
    <property type="match status" value="1"/>
</dbReference>
<feature type="domain" description="Flagellar basal-body/hook protein C-terminal" evidence="8">
    <location>
        <begin position="390"/>
        <end position="433"/>
    </location>
</feature>
<dbReference type="InterPro" id="IPR037058">
    <property type="entry name" value="Falgellar_hook_FlgE_sf"/>
</dbReference>
<dbReference type="GO" id="GO:0009424">
    <property type="term" value="C:bacterial-type flagellum hook"/>
    <property type="evidence" value="ECO:0007669"/>
    <property type="project" value="TreeGrafter"/>
</dbReference>
<evidence type="ECO:0000256" key="1">
    <source>
        <dbReference type="ARBA" id="ARBA00004117"/>
    </source>
</evidence>
<evidence type="ECO:0000256" key="4">
    <source>
        <dbReference type="ARBA" id="ARBA00023143"/>
    </source>
</evidence>
<dbReference type="InterPro" id="IPR001444">
    <property type="entry name" value="Flag_bb_rod_N"/>
</dbReference>
<evidence type="ECO:0000256" key="5">
    <source>
        <dbReference type="RuleBase" id="RU362116"/>
    </source>
</evidence>
<dbReference type="Gene3D" id="2.60.98.20">
    <property type="entry name" value="Flagellar hook protein FlgE"/>
    <property type="match status" value="1"/>
</dbReference>
<evidence type="ECO:0000259" key="10">
    <source>
        <dbReference type="Pfam" id="PF22692"/>
    </source>
</evidence>
<evidence type="ECO:0000256" key="6">
    <source>
        <dbReference type="SAM" id="MobiDB-lite"/>
    </source>
</evidence>
<sequence length="436" mass="44714">MSITSAMYSATSGLMAQSKALASISSNIANSSTTGFKSTGTNFNSYINKTSTIDEQTGGVLATTYRNISAQGEIQSSSVSTNMAINGEGFFVVSEETADGTVAFTRNGSFSTDAQGYLSNSEGYYLYGWALNANGAVTAGNKGSVDSLVPVNVANIKGTPKATSTMGIDANLPSDANTGDSFTTDMEMFDSLGVSHSITLSWTKTGENTWELDASDPVMSSDATRTTGTIAGFPIQLSFNTDGTLSSAATVAADGTTTPADLSALSFTVDGWTTGAGGSAVALNLGTANSNNGLTQHASGDSTPSVSVETTTQNGYKPGSLTGTTIGKDGIVRAVFDNGETRAIYQIPIATFANADGLESVTGTTFTQTAAAGQYQLRTAGDAKAGTVTAGALESSTVELTDEFSRMIVAQQAYSAASKVITTSQDMMDTLIAMKR</sequence>
<dbReference type="RefSeq" id="WP_038529242.1">
    <property type="nucleotide sequence ID" value="NZ_CP007793.1"/>
</dbReference>
<evidence type="ECO:0000313" key="11">
    <source>
        <dbReference type="EMBL" id="AIB12493.1"/>
    </source>
</evidence>
<dbReference type="Pfam" id="PF07559">
    <property type="entry name" value="FlgE_D2"/>
    <property type="match status" value="1"/>
</dbReference>
<feature type="region of interest" description="Disordered" evidence="6">
    <location>
        <begin position="293"/>
        <end position="320"/>
    </location>
</feature>
<dbReference type="Pfam" id="PF06429">
    <property type="entry name" value="Flg_bbr_C"/>
    <property type="match status" value="1"/>
</dbReference>
<keyword evidence="11" id="KW-0282">Flagellum</keyword>
<dbReference type="NCBIfam" id="TIGR03506">
    <property type="entry name" value="FlgEFG_subfam"/>
    <property type="match status" value="1"/>
</dbReference>
<dbReference type="InterPro" id="IPR019776">
    <property type="entry name" value="Flagellar_basal_body_rod_CS"/>
</dbReference>
<protein>
    <recommendedName>
        <fullName evidence="3 5">Flagellar hook protein FlgE</fullName>
    </recommendedName>
</protein>
<organism evidence="11 12">
    <name type="scientific">Azospirillum argentinense</name>
    <dbReference type="NCBI Taxonomy" id="2970906"/>
    <lineage>
        <taxon>Bacteria</taxon>
        <taxon>Pseudomonadati</taxon>
        <taxon>Pseudomonadota</taxon>
        <taxon>Alphaproteobacteria</taxon>
        <taxon>Rhodospirillales</taxon>
        <taxon>Azospirillaceae</taxon>
        <taxon>Azospirillum</taxon>
    </lineage>
</organism>
<evidence type="ECO:0000256" key="3">
    <source>
        <dbReference type="ARBA" id="ARBA00019015"/>
    </source>
</evidence>
<dbReference type="InterPro" id="IPR011491">
    <property type="entry name" value="FlgE_D2"/>
</dbReference>
<dbReference type="Pfam" id="PF00460">
    <property type="entry name" value="Flg_bb_rod"/>
    <property type="match status" value="1"/>
</dbReference>
<dbReference type="InterPro" id="IPR010930">
    <property type="entry name" value="Flg_bb/hook_C_dom"/>
</dbReference>
<keyword evidence="4 5" id="KW-0975">Bacterial flagellum</keyword>
<name>A0A060DN56_9PROT</name>
<reference evidence="11 12" key="1">
    <citation type="journal article" date="2014" name="Genome Announc.">
        <title>Complete Genome Sequence of the Model Rhizosphere Strain Azospirillum brasilense Az39, Successfully Applied in Agriculture.</title>
        <authorList>
            <person name="Rivera D."/>
            <person name="Revale S."/>
            <person name="Molina R."/>
            <person name="Gualpa J."/>
            <person name="Puente M."/>
            <person name="Maroniche G."/>
            <person name="Paris G."/>
            <person name="Baker D."/>
            <person name="Clavijo B."/>
            <person name="McLay K."/>
            <person name="Spaepen S."/>
            <person name="Perticari A."/>
            <person name="Vazquez M."/>
            <person name="Wisniewski-Dye F."/>
            <person name="Watkins C."/>
            <person name="Martinez-Abarca F."/>
            <person name="Vanderleyden J."/>
            <person name="Cassan F."/>
        </authorList>
    </citation>
    <scope>NUCLEOTIDE SEQUENCE [LARGE SCALE GENOMIC DNA]</scope>
    <source>
        <strain evidence="11 12">Az39</strain>
    </source>
</reference>
<feature type="domain" description="Flagellar basal body rod protein N-terminal" evidence="7">
    <location>
        <begin position="7"/>
        <end position="37"/>
    </location>
</feature>
<comment type="similarity">
    <text evidence="2 5">Belongs to the flagella basal body rod proteins family.</text>
</comment>
<dbReference type="PANTHER" id="PTHR30435">
    <property type="entry name" value="FLAGELLAR PROTEIN"/>
    <property type="match status" value="1"/>
</dbReference>
<dbReference type="InterPro" id="IPR020013">
    <property type="entry name" value="Flagellar_FlgE/F/G"/>
</dbReference>
<evidence type="ECO:0000259" key="8">
    <source>
        <dbReference type="Pfam" id="PF06429"/>
    </source>
</evidence>
<proteinExistence type="inferred from homology"/>
<evidence type="ECO:0000256" key="2">
    <source>
        <dbReference type="ARBA" id="ARBA00009677"/>
    </source>
</evidence>